<feature type="transmembrane region" description="Helical" evidence="3">
    <location>
        <begin position="534"/>
        <end position="556"/>
    </location>
</feature>
<name>A0A2J6RAY6_HYAVF</name>
<keyword evidence="1" id="KW-0175">Coiled coil</keyword>
<feature type="region of interest" description="Disordered" evidence="2">
    <location>
        <begin position="565"/>
        <end position="602"/>
    </location>
</feature>
<proteinExistence type="predicted"/>
<keyword evidence="3" id="KW-0812">Transmembrane</keyword>
<dbReference type="Proteomes" id="UP000235786">
    <property type="component" value="Unassembled WGS sequence"/>
</dbReference>
<reference evidence="4 5" key="1">
    <citation type="submission" date="2016-04" db="EMBL/GenBank/DDBJ databases">
        <title>A degradative enzymes factory behind the ericoid mycorrhizal symbiosis.</title>
        <authorList>
            <consortium name="DOE Joint Genome Institute"/>
            <person name="Martino E."/>
            <person name="Morin E."/>
            <person name="Grelet G."/>
            <person name="Kuo A."/>
            <person name="Kohler A."/>
            <person name="Daghino S."/>
            <person name="Barry K."/>
            <person name="Choi C."/>
            <person name="Cichocki N."/>
            <person name="Clum A."/>
            <person name="Copeland A."/>
            <person name="Hainaut M."/>
            <person name="Haridas S."/>
            <person name="Labutti K."/>
            <person name="Lindquist E."/>
            <person name="Lipzen A."/>
            <person name="Khouja H.-R."/>
            <person name="Murat C."/>
            <person name="Ohm R."/>
            <person name="Olson A."/>
            <person name="Spatafora J."/>
            <person name="Veneault-Fourrey C."/>
            <person name="Henrissat B."/>
            <person name="Grigoriev I."/>
            <person name="Martin F."/>
            <person name="Perotto S."/>
        </authorList>
    </citation>
    <scope>NUCLEOTIDE SEQUENCE [LARGE SCALE GENOMIC DNA]</scope>
    <source>
        <strain evidence="4 5">F</strain>
    </source>
</reference>
<feature type="compositionally biased region" description="Polar residues" evidence="2">
    <location>
        <begin position="15"/>
        <end position="24"/>
    </location>
</feature>
<keyword evidence="3" id="KW-1133">Transmembrane helix</keyword>
<accession>A0A2J6RAY6</accession>
<sequence length="623" mass="70188">MAEHSAADDDKAIEGTSSRPSQESTGKKITGSRNLEDALKMLQAQLNFQQQQLDLLRGLAPSIERQAPKQVLTLGDCEHAVKWMEERGPESVHIKEIGTSLIKDCCDSNALWFSRAEALAKYSYFLSLHGIPGTRDNLQQEALSQQLQQAWPIALGVVKGPILCWKDSFGVARWSFYNVKGDEIKNTGKPTRRGLPLGSDGWKLWRNVVIQDDGISLTTIAFIALQLRLGYIWGKKTQIQSITILLESFVSDWTLGGGICNLFLLGNLFTTHTIRYFGSSSNRDEKRTGDSQLLTFGDIPIIRERGGFTHANIPAAGFLEERRISLALVTDVVDHSIFPCFTLIFLSDEAYAAVPLDERKSINLGYRYSPLLLFICLLNHAVQLVCESWVEVLRRLDAELSVKFSDLFNDIATENLMFDDNLFLRSKVYFRMEQLCRIFSGSVEETIKNIKKTQSENMRSIKGDHWGTVFTTDFELLEMEWNKSTADQIAKLNVVLDLIQKKKEEVVSLRDGPVFGTHLFDTTDPGVVVSQKKFWITIAVLAVATYATAFVAYWLVRSRKEDLSRRSTHDRKEQGPEGKGKEITTKAKEEKVGFGKPLESKGDGLRVFRWQGKKDKVSNEIAA</sequence>
<organism evidence="4 5">
    <name type="scientific">Hyaloscypha variabilis (strain UAMH 11265 / GT02V1 / F)</name>
    <name type="common">Meliniomyces variabilis</name>
    <dbReference type="NCBI Taxonomy" id="1149755"/>
    <lineage>
        <taxon>Eukaryota</taxon>
        <taxon>Fungi</taxon>
        <taxon>Dikarya</taxon>
        <taxon>Ascomycota</taxon>
        <taxon>Pezizomycotina</taxon>
        <taxon>Leotiomycetes</taxon>
        <taxon>Helotiales</taxon>
        <taxon>Hyaloscyphaceae</taxon>
        <taxon>Hyaloscypha</taxon>
        <taxon>Hyaloscypha variabilis</taxon>
    </lineage>
</organism>
<dbReference type="AlphaFoldDB" id="A0A2J6RAY6"/>
<evidence type="ECO:0000313" key="4">
    <source>
        <dbReference type="EMBL" id="PMD35667.1"/>
    </source>
</evidence>
<feature type="coiled-coil region" evidence="1">
    <location>
        <begin position="32"/>
        <end position="59"/>
    </location>
</feature>
<feature type="region of interest" description="Disordered" evidence="2">
    <location>
        <begin position="1"/>
        <end position="30"/>
    </location>
</feature>
<protein>
    <submittedName>
        <fullName evidence="4">Uncharacterized protein</fullName>
    </submittedName>
</protein>
<evidence type="ECO:0000256" key="3">
    <source>
        <dbReference type="SAM" id="Phobius"/>
    </source>
</evidence>
<evidence type="ECO:0000313" key="5">
    <source>
        <dbReference type="Proteomes" id="UP000235786"/>
    </source>
</evidence>
<evidence type="ECO:0000256" key="2">
    <source>
        <dbReference type="SAM" id="MobiDB-lite"/>
    </source>
</evidence>
<keyword evidence="3" id="KW-0472">Membrane</keyword>
<feature type="compositionally biased region" description="Basic and acidic residues" evidence="2">
    <location>
        <begin position="1"/>
        <end position="13"/>
    </location>
</feature>
<dbReference type="EMBL" id="KZ613952">
    <property type="protein sequence ID" value="PMD35667.1"/>
    <property type="molecule type" value="Genomic_DNA"/>
</dbReference>
<keyword evidence="5" id="KW-1185">Reference proteome</keyword>
<gene>
    <name evidence="4" type="ORF">L207DRAFT_587957</name>
</gene>
<evidence type="ECO:0000256" key="1">
    <source>
        <dbReference type="SAM" id="Coils"/>
    </source>
</evidence>